<dbReference type="AlphaFoldDB" id="A0A6M3IIW7"/>
<sequence length="157" mass="18068">MFEYIQEQYSLISGDLLEGSLTINATVYIKAEDVKTESTYRGISAQLDGKRTSIVKKNYPLDLQRFYRIKVYLSEKTMTKNVAGQMDSSFGAQFEPFDLWISCMLRDVSVRSNNNIFDFASYVELMNNRFEVKGLVPEFFGTHPILHVFLAKETSTE</sequence>
<evidence type="ECO:0000313" key="1">
    <source>
        <dbReference type="EMBL" id="QJA57305.1"/>
    </source>
</evidence>
<accession>A0A6M3IIW7</accession>
<reference evidence="1" key="1">
    <citation type="submission" date="2020-03" db="EMBL/GenBank/DDBJ databases">
        <title>The deep terrestrial virosphere.</title>
        <authorList>
            <person name="Holmfeldt K."/>
            <person name="Nilsson E."/>
            <person name="Simone D."/>
            <person name="Lopez-Fernandez M."/>
            <person name="Wu X."/>
            <person name="de Brujin I."/>
            <person name="Lundin D."/>
            <person name="Andersson A."/>
            <person name="Bertilsson S."/>
            <person name="Dopson M."/>
        </authorList>
    </citation>
    <scope>NUCLEOTIDE SEQUENCE</scope>
    <source>
        <strain evidence="1">MM415B01664</strain>
    </source>
</reference>
<organism evidence="1">
    <name type="scientific">viral metagenome</name>
    <dbReference type="NCBI Taxonomy" id="1070528"/>
    <lineage>
        <taxon>unclassified sequences</taxon>
        <taxon>metagenomes</taxon>
        <taxon>organismal metagenomes</taxon>
    </lineage>
</organism>
<proteinExistence type="predicted"/>
<name>A0A6M3IIW7_9ZZZZ</name>
<gene>
    <name evidence="1" type="ORF">MM415B01664_0007</name>
</gene>
<protein>
    <submittedName>
        <fullName evidence="1">Uncharacterized protein</fullName>
    </submittedName>
</protein>
<dbReference type="EMBL" id="MT141266">
    <property type="protein sequence ID" value="QJA57305.1"/>
    <property type="molecule type" value="Genomic_DNA"/>
</dbReference>